<keyword evidence="6" id="KW-0436">Ligase</keyword>
<evidence type="ECO:0000256" key="1">
    <source>
        <dbReference type="ARBA" id="ARBA00010638"/>
    </source>
</evidence>
<dbReference type="RefSeq" id="WP_132378125.1">
    <property type="nucleotide sequence ID" value="NZ_DAIPCY010000001.1"/>
</dbReference>
<dbReference type="SUPFAM" id="SSF100950">
    <property type="entry name" value="NagB/RpiA/CoA transferase-like"/>
    <property type="match status" value="1"/>
</dbReference>
<evidence type="ECO:0000256" key="3">
    <source>
        <dbReference type="ARBA" id="ARBA00022840"/>
    </source>
</evidence>
<evidence type="ECO:0000256" key="5">
    <source>
        <dbReference type="RuleBase" id="RU361279"/>
    </source>
</evidence>
<sequence length="205" mass="23798">METKKQIRTRIRNERAALNPKMRQAFSDKIFEQIISHPLYRHAGEIYCYVSFVEEVSTEKLISYSLKMGKKVAVPKIIVDNFAAKENISDLQEKSVTFKQKRKMEFYYIEGTDELSEGYFGIMEPPEKTPACGDNVLVVMPGVAFDRQCNRIGYGKGFYDSYLKQHPQFRRIALAYSMQCLDTFPAEAHDIRPEMIITEEETYTC</sequence>
<dbReference type="GO" id="GO:0030272">
    <property type="term" value="F:5-formyltetrahydrofolate cyclo-ligase activity"/>
    <property type="evidence" value="ECO:0007669"/>
    <property type="project" value="UniProtKB-EC"/>
</dbReference>
<evidence type="ECO:0000256" key="4">
    <source>
        <dbReference type="PIRSR" id="PIRSR006806-1"/>
    </source>
</evidence>
<dbReference type="EMBL" id="SLZZ01000001">
    <property type="protein sequence ID" value="TCS82866.1"/>
    <property type="molecule type" value="Genomic_DNA"/>
</dbReference>
<dbReference type="Gene3D" id="3.40.50.10420">
    <property type="entry name" value="NagB/RpiA/CoA transferase-like"/>
    <property type="match status" value="1"/>
</dbReference>
<dbReference type="Proteomes" id="UP000295726">
    <property type="component" value="Unassembled WGS sequence"/>
</dbReference>
<comment type="caution">
    <text evidence="6">The sequence shown here is derived from an EMBL/GenBank/DDBJ whole genome shotgun (WGS) entry which is preliminary data.</text>
</comment>
<dbReference type="OrthoDB" id="9801938at2"/>
<dbReference type="AlphaFoldDB" id="A0A4R3KHS3"/>
<dbReference type="GO" id="GO:0009396">
    <property type="term" value="P:folic acid-containing compound biosynthetic process"/>
    <property type="evidence" value="ECO:0007669"/>
    <property type="project" value="TreeGrafter"/>
</dbReference>
<dbReference type="InterPro" id="IPR037171">
    <property type="entry name" value="NagB/RpiA_transferase-like"/>
</dbReference>
<dbReference type="PANTHER" id="PTHR23407">
    <property type="entry name" value="ATPASE INHIBITOR/5-FORMYLTETRAHYDROFOLATE CYCLO-LIGASE"/>
    <property type="match status" value="1"/>
</dbReference>
<feature type="binding site" evidence="4">
    <location>
        <begin position="151"/>
        <end position="159"/>
    </location>
    <ligand>
        <name>ATP</name>
        <dbReference type="ChEBI" id="CHEBI:30616"/>
    </ligand>
</feature>
<dbReference type="NCBIfam" id="TIGR02727">
    <property type="entry name" value="MTHFS_bact"/>
    <property type="match status" value="1"/>
</dbReference>
<dbReference type="PANTHER" id="PTHR23407:SF1">
    <property type="entry name" value="5-FORMYLTETRAHYDROFOLATE CYCLO-LIGASE"/>
    <property type="match status" value="1"/>
</dbReference>
<comment type="catalytic activity">
    <reaction evidence="5">
        <text>(6S)-5-formyl-5,6,7,8-tetrahydrofolate + ATP = (6R)-5,10-methenyltetrahydrofolate + ADP + phosphate</text>
        <dbReference type="Rhea" id="RHEA:10488"/>
        <dbReference type="ChEBI" id="CHEBI:30616"/>
        <dbReference type="ChEBI" id="CHEBI:43474"/>
        <dbReference type="ChEBI" id="CHEBI:57455"/>
        <dbReference type="ChEBI" id="CHEBI:57457"/>
        <dbReference type="ChEBI" id="CHEBI:456216"/>
        <dbReference type="EC" id="6.3.3.2"/>
    </reaction>
</comment>
<dbReference type="GO" id="GO:0035999">
    <property type="term" value="P:tetrahydrofolate interconversion"/>
    <property type="evidence" value="ECO:0007669"/>
    <property type="project" value="TreeGrafter"/>
</dbReference>
<keyword evidence="5" id="KW-0479">Metal-binding</keyword>
<evidence type="ECO:0000313" key="6">
    <source>
        <dbReference type="EMBL" id="TCS82866.1"/>
    </source>
</evidence>
<dbReference type="PIRSF" id="PIRSF006806">
    <property type="entry name" value="FTHF_cligase"/>
    <property type="match status" value="1"/>
</dbReference>
<dbReference type="GO" id="GO:0005524">
    <property type="term" value="F:ATP binding"/>
    <property type="evidence" value="ECO:0007669"/>
    <property type="project" value="UniProtKB-KW"/>
</dbReference>
<keyword evidence="7" id="KW-1185">Reference proteome</keyword>
<dbReference type="InterPro" id="IPR024185">
    <property type="entry name" value="FTHF_cligase-like_sf"/>
</dbReference>
<keyword evidence="3 4" id="KW-0067">ATP-binding</keyword>
<feature type="binding site" evidence="4">
    <location>
        <position position="50"/>
    </location>
    <ligand>
        <name>substrate</name>
    </ligand>
</feature>
<evidence type="ECO:0000313" key="7">
    <source>
        <dbReference type="Proteomes" id="UP000295726"/>
    </source>
</evidence>
<feature type="binding site" evidence="4">
    <location>
        <begin position="4"/>
        <end position="8"/>
    </location>
    <ligand>
        <name>ATP</name>
        <dbReference type="ChEBI" id="CHEBI:30616"/>
    </ligand>
</feature>
<keyword evidence="2 4" id="KW-0547">Nucleotide-binding</keyword>
<comment type="cofactor">
    <cofactor evidence="5">
        <name>Mg(2+)</name>
        <dbReference type="ChEBI" id="CHEBI:18420"/>
    </cofactor>
</comment>
<keyword evidence="5" id="KW-0460">Magnesium</keyword>
<proteinExistence type="inferred from homology"/>
<feature type="binding site" evidence="4">
    <location>
        <position position="55"/>
    </location>
    <ligand>
        <name>substrate</name>
    </ligand>
</feature>
<comment type="similarity">
    <text evidence="1 5">Belongs to the 5-formyltetrahydrofolate cyclo-ligase family.</text>
</comment>
<accession>A0A4R3KHS3</accession>
<protein>
    <recommendedName>
        <fullName evidence="5">5-formyltetrahydrofolate cyclo-ligase</fullName>
        <ecNumber evidence="5">6.3.3.2</ecNumber>
    </recommendedName>
</protein>
<organism evidence="6 7">
    <name type="scientific">Muricomes intestini</name>
    <dbReference type="NCBI Taxonomy" id="1796634"/>
    <lineage>
        <taxon>Bacteria</taxon>
        <taxon>Bacillati</taxon>
        <taxon>Bacillota</taxon>
        <taxon>Clostridia</taxon>
        <taxon>Lachnospirales</taxon>
        <taxon>Lachnospiraceae</taxon>
        <taxon>Muricomes</taxon>
    </lineage>
</organism>
<gene>
    <name evidence="6" type="ORF">EDD59_101277</name>
</gene>
<dbReference type="InterPro" id="IPR002698">
    <property type="entry name" value="FTHF_cligase"/>
</dbReference>
<name>A0A4R3KHS3_9FIRM</name>
<dbReference type="GO" id="GO:0046872">
    <property type="term" value="F:metal ion binding"/>
    <property type="evidence" value="ECO:0007669"/>
    <property type="project" value="UniProtKB-KW"/>
</dbReference>
<evidence type="ECO:0000256" key="2">
    <source>
        <dbReference type="ARBA" id="ARBA00022741"/>
    </source>
</evidence>
<dbReference type="Pfam" id="PF01812">
    <property type="entry name" value="5-FTHF_cyc-lig"/>
    <property type="match status" value="1"/>
</dbReference>
<reference evidence="6 7" key="1">
    <citation type="submission" date="2019-03" db="EMBL/GenBank/DDBJ databases">
        <title>Genomic Encyclopedia of Type Strains, Phase IV (KMG-IV): sequencing the most valuable type-strain genomes for metagenomic binning, comparative biology and taxonomic classification.</title>
        <authorList>
            <person name="Goeker M."/>
        </authorList>
    </citation>
    <scope>NUCLEOTIDE SEQUENCE [LARGE SCALE GENOMIC DNA]</scope>
    <source>
        <strain evidence="6 7">DSM 29489</strain>
    </source>
</reference>
<dbReference type="EC" id="6.3.3.2" evidence="5"/>